<gene>
    <name evidence="2" type="ORF">ES288_D10G166800v1</name>
</gene>
<reference evidence="2 3" key="1">
    <citation type="submission" date="2019-06" db="EMBL/GenBank/DDBJ databases">
        <title>WGS assembly of Gossypium darwinii.</title>
        <authorList>
            <person name="Chen Z.J."/>
            <person name="Sreedasyam A."/>
            <person name="Ando A."/>
            <person name="Song Q."/>
            <person name="De L."/>
            <person name="Hulse-Kemp A."/>
            <person name="Ding M."/>
            <person name="Ye W."/>
            <person name="Kirkbride R."/>
            <person name="Jenkins J."/>
            <person name="Plott C."/>
            <person name="Lovell J."/>
            <person name="Lin Y.-M."/>
            <person name="Vaughn R."/>
            <person name="Liu B."/>
            <person name="Li W."/>
            <person name="Simpson S."/>
            <person name="Scheffler B."/>
            <person name="Saski C."/>
            <person name="Grover C."/>
            <person name="Hu G."/>
            <person name="Conover J."/>
            <person name="Carlson J."/>
            <person name="Shu S."/>
            <person name="Boston L."/>
            <person name="Williams M."/>
            <person name="Peterson D."/>
            <person name="Mcgee K."/>
            <person name="Jones D."/>
            <person name="Wendel J."/>
            <person name="Stelly D."/>
            <person name="Grimwood J."/>
            <person name="Schmutz J."/>
        </authorList>
    </citation>
    <scope>NUCLEOTIDE SEQUENCE [LARGE SCALE GENOMIC DNA]</scope>
    <source>
        <strain evidence="2">1808015.09</strain>
    </source>
</reference>
<sequence length="110" mass="12623">MLFFHLFVNFFSLCCLSAIPFLFLSVSFNFLSFLLLYAAFKTQDSAIVPPHYSFSPLFFYFLLIFCPISLAEFSLLIFLSLPHLIAHFSSIFVVESISCLGRLNCSSIFY</sequence>
<evidence type="ECO:0000313" key="2">
    <source>
        <dbReference type="EMBL" id="TYG50332.1"/>
    </source>
</evidence>
<accession>A0A5D2B3Z8</accession>
<keyword evidence="1" id="KW-0812">Transmembrane</keyword>
<evidence type="ECO:0000313" key="3">
    <source>
        <dbReference type="Proteomes" id="UP000323506"/>
    </source>
</evidence>
<feature type="transmembrane region" description="Helical" evidence="1">
    <location>
        <begin position="6"/>
        <end position="36"/>
    </location>
</feature>
<organism evidence="2 3">
    <name type="scientific">Gossypium darwinii</name>
    <name type="common">Darwin's cotton</name>
    <name type="synonym">Gossypium barbadense var. darwinii</name>
    <dbReference type="NCBI Taxonomy" id="34276"/>
    <lineage>
        <taxon>Eukaryota</taxon>
        <taxon>Viridiplantae</taxon>
        <taxon>Streptophyta</taxon>
        <taxon>Embryophyta</taxon>
        <taxon>Tracheophyta</taxon>
        <taxon>Spermatophyta</taxon>
        <taxon>Magnoliopsida</taxon>
        <taxon>eudicotyledons</taxon>
        <taxon>Gunneridae</taxon>
        <taxon>Pentapetalae</taxon>
        <taxon>rosids</taxon>
        <taxon>malvids</taxon>
        <taxon>Malvales</taxon>
        <taxon>Malvaceae</taxon>
        <taxon>Malvoideae</taxon>
        <taxon>Gossypium</taxon>
    </lineage>
</organism>
<name>A0A5D2B3Z8_GOSDA</name>
<evidence type="ECO:0000256" key="1">
    <source>
        <dbReference type="SAM" id="Phobius"/>
    </source>
</evidence>
<keyword evidence="1" id="KW-0472">Membrane</keyword>
<dbReference type="Proteomes" id="UP000323506">
    <property type="component" value="Chromosome D10"/>
</dbReference>
<dbReference type="AlphaFoldDB" id="A0A5D2B3Z8"/>
<proteinExistence type="predicted"/>
<protein>
    <submittedName>
        <fullName evidence="2">Uncharacterized protein</fullName>
    </submittedName>
</protein>
<dbReference type="EMBL" id="CM017710">
    <property type="protein sequence ID" value="TYG50332.1"/>
    <property type="molecule type" value="Genomic_DNA"/>
</dbReference>
<keyword evidence="3" id="KW-1185">Reference proteome</keyword>
<keyword evidence="1" id="KW-1133">Transmembrane helix</keyword>
<feature type="transmembrane region" description="Helical" evidence="1">
    <location>
        <begin position="57"/>
        <end position="78"/>
    </location>
</feature>